<dbReference type="AlphaFoldDB" id="A0A2C9DDL8"/>
<dbReference type="PANTHER" id="PTHR39198:SF1">
    <property type="entry name" value="ALPHA-GALACTOSIDASE NEW3 DOMAIN-CONTAINING PROTEIN"/>
    <property type="match status" value="1"/>
</dbReference>
<keyword evidence="2" id="KW-0732">Signal</keyword>
<dbReference type="Gene3D" id="2.60.40.10">
    <property type="entry name" value="Immunoglobulins"/>
    <property type="match status" value="1"/>
</dbReference>
<dbReference type="EMBL" id="LT960614">
    <property type="protein sequence ID" value="SON58404.1"/>
    <property type="molecule type" value="Genomic_DNA"/>
</dbReference>
<sequence length="398" mass="41151">MHHAPGRLPVLLLASALSLVGANAFAEGFSSSDPSSSAVSGVWLTTPYPDITESLGAPFTIDFSLVNKDRSPSEYTFSLDGLPDGWTYEIDGGGKKVAAAMVGPNDSRNLSLKLTPPADAKAGAYDITLTGKSSGDTLSVPLKIALAEPNPASLTIEPKLPALRGSAKSSFDYQLTLKNDSPADTVVNLAADAPAGFQTSFKEAYGSQELTSIPIKANSTKDIKLSVSPPQDADAGSYPVTVEARGDKASGTSQLELDVTGQPSLMLTGPGARLSGTAVAGKERSFKFTVSNAGTAPAEQVHLAANAPSGWEVDFAPKELPALAAGAKQEVEMRLTPSDKAIAGDYMVSVRSNAKGASDHADFRVTVETSTLWGIAGVGVIGSALLVLALAVTRYGRR</sequence>
<feature type="domain" description="Alpha-galactosidase NEW3" evidence="3">
    <location>
        <begin position="175"/>
        <end position="245"/>
    </location>
</feature>
<dbReference type="Pfam" id="PF10633">
    <property type="entry name" value="NPCBM_assoc"/>
    <property type="match status" value="3"/>
</dbReference>
<evidence type="ECO:0000256" key="1">
    <source>
        <dbReference type="SAM" id="Phobius"/>
    </source>
</evidence>
<gene>
    <name evidence="4" type="ORF">HDIA_4863</name>
</gene>
<evidence type="ECO:0000259" key="3">
    <source>
        <dbReference type="Pfam" id="PF10633"/>
    </source>
</evidence>
<evidence type="ECO:0000256" key="2">
    <source>
        <dbReference type="SAM" id="SignalP"/>
    </source>
</evidence>
<dbReference type="PANTHER" id="PTHR39198">
    <property type="entry name" value="HYPOTHETICAL MEMBRANE PROTEIN, CONSERVED"/>
    <property type="match status" value="1"/>
</dbReference>
<evidence type="ECO:0000313" key="4">
    <source>
        <dbReference type="EMBL" id="SON58404.1"/>
    </source>
</evidence>
<keyword evidence="5" id="KW-1185">Reference proteome</keyword>
<feature type="signal peptide" evidence="2">
    <location>
        <begin position="1"/>
        <end position="26"/>
    </location>
</feature>
<feature type="domain" description="Alpha-galactosidase NEW3" evidence="3">
    <location>
        <begin position="279"/>
        <end position="350"/>
    </location>
</feature>
<keyword evidence="1" id="KW-0812">Transmembrane</keyword>
<name>A0A2C9DDL8_9HYPH</name>
<accession>A0A2C9DDL8</accession>
<dbReference type="OrthoDB" id="8631677at2"/>
<protein>
    <submittedName>
        <fullName evidence="4">NPCBM-associated, NEW3 domain of alpha-galactosidase</fullName>
    </submittedName>
</protein>
<feature type="chain" id="PRO_5012338469" evidence="2">
    <location>
        <begin position="27"/>
        <end position="398"/>
    </location>
</feature>
<dbReference type="InterPro" id="IPR013783">
    <property type="entry name" value="Ig-like_fold"/>
</dbReference>
<feature type="domain" description="Alpha-galactosidase NEW3" evidence="3">
    <location>
        <begin position="56"/>
        <end position="130"/>
    </location>
</feature>
<feature type="transmembrane region" description="Helical" evidence="1">
    <location>
        <begin position="372"/>
        <end position="392"/>
    </location>
</feature>
<proteinExistence type="predicted"/>
<keyword evidence="1" id="KW-0472">Membrane</keyword>
<organism evidence="4 5">
    <name type="scientific">Hartmannibacter diazotrophicus</name>
    <dbReference type="NCBI Taxonomy" id="1482074"/>
    <lineage>
        <taxon>Bacteria</taxon>
        <taxon>Pseudomonadati</taxon>
        <taxon>Pseudomonadota</taxon>
        <taxon>Alphaproteobacteria</taxon>
        <taxon>Hyphomicrobiales</taxon>
        <taxon>Pleomorphomonadaceae</taxon>
        <taxon>Hartmannibacter</taxon>
    </lineage>
</organism>
<reference evidence="5" key="1">
    <citation type="submission" date="2017-09" db="EMBL/GenBank/DDBJ databases">
        <title>Genome sequence of Nannocystis excedens DSM 71.</title>
        <authorList>
            <person name="Blom J."/>
        </authorList>
    </citation>
    <scope>NUCLEOTIDE SEQUENCE [LARGE SCALE GENOMIC DNA]</scope>
    <source>
        <strain evidence="5">type strain: E19</strain>
    </source>
</reference>
<dbReference type="InterPro" id="IPR018905">
    <property type="entry name" value="A-galactase_NEW3"/>
</dbReference>
<keyword evidence="1" id="KW-1133">Transmembrane helix</keyword>
<dbReference type="Proteomes" id="UP000223606">
    <property type="component" value="Chromosome 1"/>
</dbReference>
<dbReference type="KEGG" id="hdi:HDIA_4863"/>
<dbReference type="RefSeq" id="WP_099558609.1">
    <property type="nucleotide sequence ID" value="NZ_LT960614.1"/>
</dbReference>
<evidence type="ECO:0000313" key="5">
    <source>
        <dbReference type="Proteomes" id="UP000223606"/>
    </source>
</evidence>